<evidence type="ECO:0000256" key="1">
    <source>
        <dbReference type="ARBA" id="ARBA00004651"/>
    </source>
</evidence>
<dbReference type="AlphaFoldDB" id="A0A6J2XXG8"/>
<evidence type="ECO:0000259" key="18">
    <source>
        <dbReference type="Pfam" id="PF02931"/>
    </source>
</evidence>
<dbReference type="Gene3D" id="2.70.170.10">
    <property type="entry name" value="Neurotransmitter-gated ion-channel ligand-binding domain"/>
    <property type="match status" value="1"/>
</dbReference>
<evidence type="ECO:0000256" key="3">
    <source>
        <dbReference type="ARBA" id="ARBA00022475"/>
    </source>
</evidence>
<feature type="transmembrane region" description="Helical" evidence="16">
    <location>
        <begin position="450"/>
        <end position="469"/>
    </location>
</feature>
<evidence type="ECO:0000256" key="11">
    <source>
        <dbReference type="ARBA" id="ARBA00023303"/>
    </source>
</evidence>
<dbReference type="CDD" id="cd19049">
    <property type="entry name" value="LGIC_TM_anion"/>
    <property type="match status" value="1"/>
</dbReference>
<dbReference type="PROSITE" id="PS00236">
    <property type="entry name" value="NEUROTR_ION_CHANNEL"/>
    <property type="match status" value="1"/>
</dbReference>
<proteinExistence type="inferred from homology"/>
<evidence type="ECO:0000256" key="2">
    <source>
        <dbReference type="ARBA" id="ARBA00022448"/>
    </source>
</evidence>
<keyword evidence="2 16" id="KW-0813">Transport</keyword>
<dbReference type="GO" id="GO:0004888">
    <property type="term" value="F:transmembrane signaling receptor activity"/>
    <property type="evidence" value="ECO:0007669"/>
    <property type="project" value="InterPro"/>
</dbReference>
<accession>A0A6J2XXG8</accession>
<evidence type="ECO:0000256" key="13">
    <source>
        <dbReference type="ARBA" id="ARBA00061606"/>
    </source>
</evidence>
<keyword evidence="5 16" id="KW-0732">Signal</keyword>
<evidence type="ECO:0000256" key="8">
    <source>
        <dbReference type="ARBA" id="ARBA00023136"/>
    </source>
</evidence>
<evidence type="ECO:0000256" key="4">
    <source>
        <dbReference type="ARBA" id="ARBA00022692"/>
    </source>
</evidence>
<organism evidence="20 21">
    <name type="scientific">Sitophilus oryzae</name>
    <name type="common">Rice weevil</name>
    <name type="synonym">Curculio oryzae</name>
    <dbReference type="NCBI Taxonomy" id="7048"/>
    <lineage>
        <taxon>Eukaryota</taxon>
        <taxon>Metazoa</taxon>
        <taxon>Ecdysozoa</taxon>
        <taxon>Arthropoda</taxon>
        <taxon>Hexapoda</taxon>
        <taxon>Insecta</taxon>
        <taxon>Pterygota</taxon>
        <taxon>Neoptera</taxon>
        <taxon>Endopterygota</taxon>
        <taxon>Coleoptera</taxon>
        <taxon>Polyphaga</taxon>
        <taxon>Cucujiformia</taxon>
        <taxon>Curculionidae</taxon>
        <taxon>Dryophthorinae</taxon>
        <taxon>Sitophilus</taxon>
    </lineage>
</organism>
<feature type="transmembrane region" description="Helical" evidence="16">
    <location>
        <begin position="320"/>
        <end position="343"/>
    </location>
</feature>
<feature type="signal peptide" evidence="16">
    <location>
        <begin position="1"/>
        <end position="23"/>
    </location>
</feature>
<evidence type="ECO:0000256" key="7">
    <source>
        <dbReference type="ARBA" id="ARBA00023065"/>
    </source>
</evidence>
<feature type="domain" description="Neurotransmitter-gated ion-channel ligand-binding" evidence="18">
    <location>
        <begin position="45"/>
        <end position="254"/>
    </location>
</feature>
<dbReference type="InterPro" id="IPR036719">
    <property type="entry name" value="Neuro-gated_channel_TM_sf"/>
</dbReference>
<dbReference type="CDD" id="cd18987">
    <property type="entry name" value="LGIC_ECD_anion"/>
    <property type="match status" value="1"/>
</dbReference>
<comment type="caution">
    <text evidence="16">Lacks conserved residue(s) required for the propagation of feature annotation.</text>
</comment>
<dbReference type="FunFam" id="2.70.170.10:FF:000042">
    <property type="entry name" value="Blast:Glycine receptor subunit alpha-3"/>
    <property type="match status" value="1"/>
</dbReference>
<dbReference type="InterPro" id="IPR038050">
    <property type="entry name" value="Neuro_actylchol_rec"/>
</dbReference>
<gene>
    <name evidence="21" type="primary">LOC115881808</name>
</gene>
<dbReference type="Pfam" id="PF02932">
    <property type="entry name" value="Neur_chan_memb"/>
    <property type="match status" value="1"/>
</dbReference>
<dbReference type="GO" id="GO:0005230">
    <property type="term" value="F:extracellular ligand-gated monoatomic ion channel activity"/>
    <property type="evidence" value="ECO:0007669"/>
    <property type="project" value="InterPro"/>
</dbReference>
<keyword evidence="10" id="KW-1071">Ligand-gated ion channel</keyword>
<keyword evidence="4 16" id="KW-0812">Transmembrane</keyword>
<keyword evidence="6 16" id="KW-1133">Transmembrane helix</keyword>
<dbReference type="PRINTS" id="PR00252">
    <property type="entry name" value="NRIONCHANNEL"/>
</dbReference>
<protein>
    <recommendedName>
        <fullName evidence="14">pH-sensitive chloride channel 2</fullName>
    </recommendedName>
    <alternativeName>
        <fullName evidence="15">Ligand-gated chloride channel protein hodor</fullName>
    </alternativeName>
</protein>
<dbReference type="FunCoup" id="A0A6J2XXG8">
    <property type="interactions" value="5"/>
</dbReference>
<dbReference type="OrthoDB" id="3176171at2759"/>
<evidence type="ECO:0000313" key="20">
    <source>
        <dbReference type="Proteomes" id="UP000504635"/>
    </source>
</evidence>
<comment type="subcellular location">
    <subcellularLocation>
        <location evidence="1">Cell membrane</location>
        <topology evidence="1">Multi-pass membrane protein</topology>
    </subcellularLocation>
</comment>
<keyword evidence="8 16" id="KW-0472">Membrane</keyword>
<dbReference type="SUPFAM" id="SSF90112">
    <property type="entry name" value="Neurotransmitter-gated ion-channel transmembrane pore"/>
    <property type="match status" value="1"/>
</dbReference>
<dbReference type="InterPro" id="IPR018000">
    <property type="entry name" value="Neurotransmitter_ion_chnl_CS"/>
</dbReference>
<dbReference type="Pfam" id="PF02931">
    <property type="entry name" value="Neur_chan_LBD"/>
    <property type="match status" value="1"/>
</dbReference>
<dbReference type="PRINTS" id="PR00253">
    <property type="entry name" value="GABAARECEPTR"/>
</dbReference>
<name>A0A6J2XXG8_SITOR</name>
<evidence type="ECO:0000256" key="17">
    <source>
        <dbReference type="SAM" id="MobiDB-lite"/>
    </source>
</evidence>
<evidence type="ECO:0000256" key="6">
    <source>
        <dbReference type="ARBA" id="ARBA00022989"/>
    </source>
</evidence>
<comment type="similarity">
    <text evidence="13 16">Belongs to the ligand-gated ion channel (TC 1.A.9) family.</text>
</comment>
<evidence type="ECO:0000256" key="9">
    <source>
        <dbReference type="ARBA" id="ARBA00023180"/>
    </source>
</evidence>
<dbReference type="PANTHER" id="PTHR18945">
    <property type="entry name" value="NEUROTRANSMITTER GATED ION CHANNEL"/>
    <property type="match status" value="1"/>
</dbReference>
<keyword evidence="7 16" id="KW-0406">Ion transport</keyword>
<dbReference type="InterPro" id="IPR006201">
    <property type="entry name" value="Neur_channel"/>
</dbReference>
<dbReference type="SUPFAM" id="SSF63712">
    <property type="entry name" value="Nicotinic receptor ligand binding domain-like"/>
    <property type="match status" value="1"/>
</dbReference>
<evidence type="ECO:0000256" key="10">
    <source>
        <dbReference type="ARBA" id="ARBA00023286"/>
    </source>
</evidence>
<evidence type="ECO:0000256" key="12">
    <source>
        <dbReference type="ARBA" id="ARBA00051122"/>
    </source>
</evidence>
<feature type="domain" description="Neurotransmitter-gated ion-channel transmembrane" evidence="19">
    <location>
        <begin position="264"/>
        <end position="464"/>
    </location>
</feature>
<dbReference type="KEGG" id="soy:115881808"/>
<dbReference type="GO" id="GO:0099095">
    <property type="term" value="F:ligand-gated monoatomic anion channel activity"/>
    <property type="evidence" value="ECO:0007669"/>
    <property type="project" value="UniProtKB-ARBA"/>
</dbReference>
<sequence>MWTSNYTVWCVVFFGSVFRDIFCQTRIAENCPPLQPPMDNLTQEEFLAALTSSCRYDRLIRPPSENRLDVDFQIDVKHIENAGNTQFKSHLLVQVSFQDDRLKFADLSPNRGNILGQETLRSKVWVPHIVVKNERNSGLMGLDQKDVFVKINPSGRVLYSFRMTTTFYCAMNLRKFPFDNQLCEIIWTSWAYNDTNLHLQWVKYEPFTIAKNLHLTEFSLDDMWVEDATTQDTGTDKWDDGYSSLVFKFKLKREVGYYILDYFLPSILLVMISWFSFWIQTDSSPARTTLGTTTMLSFITLNGNVMKNLPKVNYVTASEVWFFGGATFIFLSLAEFAFVNIIWRRKKKVEIAKQSSKYILKGAVSPRLARKEVRKLDSFSSADNRFSGNFSNAHGSSNSLNVPTINAPTTCGGSDQNVEAGSPPTPTPSQQWAEMNPRDVAIWIDRKARIVFPATFLVFNILYWNFVYAL</sequence>
<comment type="catalytic activity">
    <reaction evidence="12">
        <text>chloride(in) = chloride(out)</text>
        <dbReference type="Rhea" id="RHEA:29823"/>
        <dbReference type="ChEBI" id="CHEBI:17996"/>
    </reaction>
    <physiologicalReaction direction="left-to-right" evidence="12">
        <dbReference type="Rhea" id="RHEA:29824"/>
    </physiologicalReaction>
</comment>
<feature type="transmembrane region" description="Helical" evidence="16">
    <location>
        <begin position="255"/>
        <end position="279"/>
    </location>
</feature>
<dbReference type="InterPro" id="IPR006202">
    <property type="entry name" value="Neur_chan_lig-bd"/>
</dbReference>
<evidence type="ECO:0000259" key="19">
    <source>
        <dbReference type="Pfam" id="PF02932"/>
    </source>
</evidence>
<dbReference type="Proteomes" id="UP000504635">
    <property type="component" value="Unplaced"/>
</dbReference>
<dbReference type="InterPro" id="IPR006028">
    <property type="entry name" value="GABAA/Glycine_rcpt"/>
</dbReference>
<dbReference type="InterPro" id="IPR006029">
    <property type="entry name" value="Neurotrans-gated_channel_TM"/>
</dbReference>
<keyword evidence="11 16" id="KW-0407">Ion channel</keyword>
<evidence type="ECO:0000256" key="14">
    <source>
        <dbReference type="ARBA" id="ARBA00073427"/>
    </source>
</evidence>
<feature type="region of interest" description="Disordered" evidence="17">
    <location>
        <begin position="411"/>
        <end position="432"/>
    </location>
</feature>
<reference evidence="21" key="1">
    <citation type="submission" date="2025-08" db="UniProtKB">
        <authorList>
            <consortium name="RefSeq"/>
        </authorList>
    </citation>
    <scope>IDENTIFICATION</scope>
    <source>
        <tissue evidence="21">Gonads</tissue>
    </source>
</reference>
<keyword evidence="3" id="KW-1003">Cell membrane</keyword>
<keyword evidence="9" id="KW-0325">Glycoprotein</keyword>
<dbReference type="GO" id="GO:0005886">
    <property type="term" value="C:plasma membrane"/>
    <property type="evidence" value="ECO:0007669"/>
    <property type="project" value="UniProtKB-SubCell"/>
</dbReference>
<evidence type="ECO:0000256" key="5">
    <source>
        <dbReference type="ARBA" id="ARBA00022729"/>
    </source>
</evidence>
<dbReference type="GeneID" id="115881808"/>
<evidence type="ECO:0000313" key="21">
    <source>
        <dbReference type="RefSeq" id="XP_030755339.1"/>
    </source>
</evidence>
<dbReference type="Gene3D" id="1.20.58.390">
    <property type="entry name" value="Neurotransmitter-gated ion-channel transmembrane domain"/>
    <property type="match status" value="1"/>
</dbReference>
<evidence type="ECO:0000256" key="15">
    <source>
        <dbReference type="ARBA" id="ARBA00082029"/>
    </source>
</evidence>
<feature type="chain" id="PRO_5027145473" description="pH-sensitive chloride channel 2" evidence="16">
    <location>
        <begin position="24"/>
        <end position="470"/>
    </location>
</feature>
<keyword evidence="20" id="KW-1185">Reference proteome</keyword>
<evidence type="ECO:0000256" key="16">
    <source>
        <dbReference type="RuleBase" id="RU000687"/>
    </source>
</evidence>
<dbReference type="GO" id="GO:0005254">
    <property type="term" value="F:chloride channel activity"/>
    <property type="evidence" value="ECO:0007669"/>
    <property type="project" value="UniProtKB-ARBA"/>
</dbReference>
<dbReference type="InParanoid" id="A0A6J2XXG8"/>
<dbReference type="RefSeq" id="XP_030755339.1">
    <property type="nucleotide sequence ID" value="XM_030899479.1"/>
</dbReference>
<dbReference type="InterPro" id="IPR036734">
    <property type="entry name" value="Neur_chan_lig-bd_sf"/>
</dbReference>